<accession>A0A010T3T3</accession>
<dbReference type="PATRIC" id="fig|1042209.11.peg.5109"/>
<dbReference type="AlphaFoldDB" id="A0A010T3T3"/>
<name>A0A010T3T3_PSEFL</name>
<gene>
    <name evidence="1" type="ORF">HK44_013465</name>
</gene>
<dbReference type="Proteomes" id="UP000022611">
    <property type="component" value="Unassembled WGS sequence"/>
</dbReference>
<dbReference type="EMBL" id="AFOY02000019">
    <property type="protein sequence ID" value="EXF92232.1"/>
    <property type="molecule type" value="Genomic_DNA"/>
</dbReference>
<dbReference type="HOGENOM" id="CLU_2938175_0_0_6"/>
<comment type="caution">
    <text evidence="1">The sequence shown here is derived from an EMBL/GenBank/DDBJ whole genome shotgun (WGS) entry which is preliminary data.</text>
</comment>
<organism evidence="1 2">
    <name type="scientific">Pseudomonas fluorescens HK44</name>
    <dbReference type="NCBI Taxonomy" id="1042209"/>
    <lineage>
        <taxon>Bacteria</taxon>
        <taxon>Pseudomonadati</taxon>
        <taxon>Pseudomonadota</taxon>
        <taxon>Gammaproteobacteria</taxon>
        <taxon>Pseudomonadales</taxon>
        <taxon>Pseudomonadaceae</taxon>
        <taxon>Pseudomonas</taxon>
    </lineage>
</organism>
<proteinExistence type="predicted"/>
<protein>
    <submittedName>
        <fullName evidence="1">Uncharacterized protein</fullName>
    </submittedName>
</protein>
<evidence type="ECO:0000313" key="1">
    <source>
        <dbReference type="EMBL" id="EXF92232.1"/>
    </source>
</evidence>
<reference evidence="1 2" key="1">
    <citation type="journal article" date="2011" name="J. Bacteriol.">
        <title>Draft genome sequence of the polycyclic aromatic hydrocarbon-degrading, genetically engineered bioluminescent bioreporter Pseudomonas fluorescens HK44.</title>
        <authorList>
            <person name="Chauhan A."/>
            <person name="Layton A.C."/>
            <person name="Williams D.E."/>
            <person name="Smartt A.E."/>
            <person name="Ripp S."/>
            <person name="Karpinets T.V."/>
            <person name="Brown S.D."/>
            <person name="Sayler G.S."/>
        </authorList>
    </citation>
    <scope>NUCLEOTIDE SEQUENCE [LARGE SCALE GENOMIC DNA]</scope>
    <source>
        <strain evidence="1 2">HK44</strain>
    </source>
</reference>
<evidence type="ECO:0000313" key="2">
    <source>
        <dbReference type="Proteomes" id="UP000022611"/>
    </source>
</evidence>
<sequence length="60" mass="6953">MSEANRAGIEPRLGCLVLRPLRPDAAQTERRLRQLLRGDVVVFEKCDLVVIVLKKRFIFF</sequence>